<accession>A0A8J5R5J7</accession>
<name>A0A8J5R5J7_9HYME</name>
<evidence type="ECO:0000313" key="4">
    <source>
        <dbReference type="EMBL" id="KAG8040060.1"/>
    </source>
</evidence>
<dbReference type="GO" id="GO:0010890">
    <property type="term" value="P:positive regulation of triglyceride storage"/>
    <property type="evidence" value="ECO:0007669"/>
    <property type="project" value="TreeGrafter"/>
</dbReference>
<reference evidence="4" key="1">
    <citation type="submission" date="2020-03" db="EMBL/GenBank/DDBJ databases">
        <authorList>
            <person name="Chebbi M.A."/>
            <person name="Drezen J.M."/>
        </authorList>
    </citation>
    <scope>NUCLEOTIDE SEQUENCE</scope>
    <source>
        <tissue evidence="4">Whole body</tissue>
    </source>
</reference>
<comment type="subcellular location">
    <subcellularLocation>
        <location evidence="1">Lipid droplet</location>
    </subcellularLocation>
</comment>
<dbReference type="OrthoDB" id="376826at2759"/>
<dbReference type="AlphaFoldDB" id="A0A8J5R5J7"/>
<dbReference type="GO" id="GO:0019915">
    <property type="term" value="P:lipid storage"/>
    <property type="evidence" value="ECO:0007669"/>
    <property type="project" value="TreeGrafter"/>
</dbReference>
<dbReference type="InterPro" id="IPR004279">
    <property type="entry name" value="Perilipin"/>
</dbReference>
<dbReference type="PANTHER" id="PTHR14024">
    <property type="entry name" value="PERILIPIN"/>
    <property type="match status" value="1"/>
</dbReference>
<comment type="similarity">
    <text evidence="2">Belongs to the perilipin family.</text>
</comment>
<evidence type="ECO:0000313" key="5">
    <source>
        <dbReference type="Proteomes" id="UP000729913"/>
    </source>
</evidence>
<comment type="caution">
    <text evidence="4">The sequence shown here is derived from an EMBL/GenBank/DDBJ whole genome shotgun (WGS) entry which is preliminary data.</text>
</comment>
<protein>
    <recommendedName>
        <fullName evidence="6">Lipid storage droplets surface-binding protein 1</fullName>
    </recommendedName>
</protein>
<dbReference type="GO" id="GO:0005829">
    <property type="term" value="C:cytosol"/>
    <property type="evidence" value="ECO:0007669"/>
    <property type="project" value="TreeGrafter"/>
</dbReference>
<evidence type="ECO:0008006" key="6">
    <source>
        <dbReference type="Google" id="ProtNLM"/>
    </source>
</evidence>
<dbReference type="EMBL" id="JAAOIC020000024">
    <property type="protein sequence ID" value="KAG8040060.1"/>
    <property type="molecule type" value="Genomic_DNA"/>
</dbReference>
<keyword evidence="5" id="KW-1185">Reference proteome</keyword>
<organism evidence="4 5">
    <name type="scientific">Cotesia typhae</name>
    <dbReference type="NCBI Taxonomy" id="2053667"/>
    <lineage>
        <taxon>Eukaryota</taxon>
        <taxon>Metazoa</taxon>
        <taxon>Ecdysozoa</taxon>
        <taxon>Arthropoda</taxon>
        <taxon>Hexapoda</taxon>
        <taxon>Insecta</taxon>
        <taxon>Pterygota</taxon>
        <taxon>Neoptera</taxon>
        <taxon>Endopterygota</taxon>
        <taxon>Hymenoptera</taxon>
        <taxon>Apocrita</taxon>
        <taxon>Ichneumonoidea</taxon>
        <taxon>Braconidae</taxon>
        <taxon>Microgastrinae</taxon>
        <taxon>Cotesia</taxon>
    </lineage>
</organism>
<dbReference type="PANTHER" id="PTHR14024:SF49">
    <property type="entry name" value="LIPID STORAGE DROPLETS SURFACE-BINDING PROTEIN 1"/>
    <property type="match status" value="1"/>
</dbReference>
<proteinExistence type="inferred from homology"/>
<keyword evidence="3" id="KW-0551">Lipid droplet</keyword>
<dbReference type="GO" id="GO:0005811">
    <property type="term" value="C:lipid droplet"/>
    <property type="evidence" value="ECO:0007669"/>
    <property type="project" value="UniProtKB-SubCell"/>
</dbReference>
<evidence type="ECO:0000256" key="2">
    <source>
        <dbReference type="ARBA" id="ARBA00006311"/>
    </source>
</evidence>
<dbReference type="Pfam" id="PF03036">
    <property type="entry name" value="Perilipin"/>
    <property type="match status" value="1"/>
</dbReference>
<dbReference type="Proteomes" id="UP000729913">
    <property type="component" value="Unassembled WGS sequence"/>
</dbReference>
<gene>
    <name evidence="4" type="ORF">G9C98_001176</name>
</gene>
<evidence type="ECO:0000256" key="3">
    <source>
        <dbReference type="ARBA" id="ARBA00022677"/>
    </source>
</evidence>
<sequence length="391" mass="44169">MVTIKKLQRRHSNFHMESVSRISSLPIIESSIKIANNVYHKIKRSNSLINWSLNTAEHSFVIATASVQPAIQMLNNPIFSIDRLLCQSIDIVEERIPNICLPPELMYTNTREFMNNKFVRPVLKRAGSVKQIGSQAANVAADRLDDALTVVDGYVDRYLPEVLADNTIEKNKIDAKPSSITTSKTARTIQHGARFSRKLQKRLTRRTIAEVQALKNQGVQCVHMIMDVMKLIVTNPKMAYKKSKELWAVLSLAEPENQERPQTLEQLIVLLTRESARRVVHIINAATALATRIPRRTKIIMMTVSHQILSITESTLKMASKISERETPELQLSALESAIKNLNDTMNILLERTAVFLAGRPTSRKLTAPHLRRNHNNHISTSTTHPMNGID</sequence>
<reference evidence="4" key="2">
    <citation type="submission" date="2021-04" db="EMBL/GenBank/DDBJ databases">
        <title>Genome-wide patterns of bracovirus chromosomal integration into multiple host tissues during parasitism.</title>
        <authorList>
            <person name="Chebbi M.A.C."/>
        </authorList>
    </citation>
    <scope>NUCLEOTIDE SEQUENCE</scope>
    <source>
        <tissue evidence="4">Whole body</tissue>
    </source>
</reference>
<evidence type="ECO:0000256" key="1">
    <source>
        <dbReference type="ARBA" id="ARBA00004502"/>
    </source>
</evidence>